<sequence>MPPHTMMDHNTNLVAEGQPMVSSASGQENSSAKKVKCVLVGDGAVGKTSLVVSYTTNGYPTEYLPTAFDNYSVLVTVDNKPVQLQLCDTAGQDDFDTIRPLCYPSTDVFLVCFSVVSPTSYHNVLEKWVPEIRAHCPRAPIVLVGTQSDLRNDVKILIELAKYKEKPVSEEEVSKLAQQLGAHYVECSALTQKNMKEVFDDSILTALNWVHAEEQLASKSLLRKSKRSKSKDSTAAAAVASSSATSAKSSSPKKGGWKKFCCFM</sequence>
<dbReference type="GO" id="GO:0007010">
    <property type="term" value="P:cytoskeleton organization"/>
    <property type="evidence" value="ECO:0007669"/>
    <property type="project" value="UniProtKB-ARBA"/>
</dbReference>
<dbReference type="InterPro" id="IPR027417">
    <property type="entry name" value="P-loop_NTPase"/>
</dbReference>
<keyword evidence="6" id="KW-0547">Nucleotide-binding</keyword>
<dbReference type="CDD" id="cd04130">
    <property type="entry name" value="Wrch_1"/>
    <property type="match status" value="1"/>
</dbReference>
<comment type="caution">
    <text evidence="13">The sequence shown here is derived from an EMBL/GenBank/DDBJ whole genome shotgun (WGS) entry which is preliminary data.</text>
</comment>
<keyword evidence="14" id="KW-1185">Reference proteome</keyword>
<dbReference type="InterPro" id="IPR003578">
    <property type="entry name" value="Small_GTPase_Rho"/>
</dbReference>
<proteinExistence type="predicted"/>
<dbReference type="SMART" id="SM00175">
    <property type="entry name" value="RAB"/>
    <property type="match status" value="1"/>
</dbReference>
<dbReference type="GO" id="GO:0003924">
    <property type="term" value="F:GTPase activity"/>
    <property type="evidence" value="ECO:0007669"/>
    <property type="project" value="InterPro"/>
</dbReference>
<dbReference type="InterPro" id="IPR001806">
    <property type="entry name" value="Small_GTPase"/>
</dbReference>
<dbReference type="Gene3D" id="3.40.50.300">
    <property type="entry name" value="P-loop containing nucleotide triphosphate hydrolases"/>
    <property type="match status" value="1"/>
</dbReference>
<protein>
    <recommendedName>
        <fullName evidence="15">Rho-related GTP-binding protein RhoU</fullName>
    </recommendedName>
</protein>
<dbReference type="PROSITE" id="PS51421">
    <property type="entry name" value="RAS"/>
    <property type="match status" value="1"/>
</dbReference>
<dbReference type="Proteomes" id="UP001374579">
    <property type="component" value="Unassembled WGS sequence"/>
</dbReference>
<comment type="cofactor">
    <cofactor evidence="1">
        <name>Mg(2+)</name>
        <dbReference type="ChEBI" id="CHEBI:18420"/>
    </cofactor>
</comment>
<dbReference type="PROSITE" id="PS51420">
    <property type="entry name" value="RHO"/>
    <property type="match status" value="1"/>
</dbReference>
<dbReference type="SUPFAM" id="SSF52540">
    <property type="entry name" value="P-loop containing nucleoside triphosphate hydrolases"/>
    <property type="match status" value="1"/>
</dbReference>
<dbReference type="NCBIfam" id="TIGR00231">
    <property type="entry name" value="small_GTP"/>
    <property type="match status" value="1"/>
</dbReference>
<dbReference type="GO" id="GO:0007264">
    <property type="term" value="P:small GTPase-mediated signal transduction"/>
    <property type="evidence" value="ECO:0007669"/>
    <property type="project" value="InterPro"/>
</dbReference>
<keyword evidence="3" id="KW-1003">Cell membrane</keyword>
<dbReference type="FunFam" id="3.40.50.300:FF:000561">
    <property type="entry name" value="rho-related GTP-binding protein RhoV"/>
    <property type="match status" value="1"/>
</dbReference>
<feature type="region of interest" description="Disordered" evidence="12">
    <location>
        <begin position="223"/>
        <end position="255"/>
    </location>
</feature>
<evidence type="ECO:0000256" key="2">
    <source>
        <dbReference type="ARBA" id="ARBA00004342"/>
    </source>
</evidence>
<gene>
    <name evidence="13" type="ORF">V1264_018546</name>
</gene>
<evidence type="ECO:0000256" key="3">
    <source>
        <dbReference type="ARBA" id="ARBA00022475"/>
    </source>
</evidence>
<evidence type="ECO:0000256" key="11">
    <source>
        <dbReference type="ARBA" id="ARBA00023288"/>
    </source>
</evidence>
<evidence type="ECO:0000256" key="5">
    <source>
        <dbReference type="ARBA" id="ARBA00022723"/>
    </source>
</evidence>
<dbReference type="PANTHER" id="PTHR24072">
    <property type="entry name" value="RHO FAMILY GTPASE"/>
    <property type="match status" value="1"/>
</dbReference>
<evidence type="ECO:0000256" key="4">
    <source>
        <dbReference type="ARBA" id="ARBA00022553"/>
    </source>
</evidence>
<keyword evidence="4" id="KW-0597">Phosphoprotein</keyword>
<evidence type="ECO:0000313" key="13">
    <source>
        <dbReference type="EMBL" id="KAK7103697.1"/>
    </source>
</evidence>
<keyword evidence="8" id="KW-0342">GTP-binding</keyword>
<evidence type="ECO:0000256" key="8">
    <source>
        <dbReference type="ARBA" id="ARBA00023134"/>
    </source>
</evidence>
<dbReference type="SMART" id="SM00176">
    <property type="entry name" value="RAN"/>
    <property type="match status" value="1"/>
</dbReference>
<evidence type="ECO:0000256" key="9">
    <source>
        <dbReference type="ARBA" id="ARBA00023136"/>
    </source>
</evidence>
<reference evidence="13 14" key="1">
    <citation type="submission" date="2024-02" db="EMBL/GenBank/DDBJ databases">
        <title>Chromosome-scale genome assembly of the rough periwinkle Littorina saxatilis.</title>
        <authorList>
            <person name="De Jode A."/>
            <person name="Faria R."/>
            <person name="Formenti G."/>
            <person name="Sims Y."/>
            <person name="Smith T.P."/>
            <person name="Tracey A."/>
            <person name="Wood J.M.D."/>
            <person name="Zagrodzka Z.B."/>
            <person name="Johannesson K."/>
            <person name="Butlin R.K."/>
            <person name="Leder E.H."/>
        </authorList>
    </citation>
    <scope>NUCLEOTIDE SEQUENCE [LARGE SCALE GENOMIC DNA]</scope>
    <source>
        <strain evidence="13">Snail1</strain>
        <tissue evidence="13">Muscle</tissue>
    </source>
</reference>
<evidence type="ECO:0000256" key="1">
    <source>
        <dbReference type="ARBA" id="ARBA00001946"/>
    </source>
</evidence>
<evidence type="ECO:0000256" key="7">
    <source>
        <dbReference type="ARBA" id="ARBA00022842"/>
    </source>
</evidence>
<keyword evidence="11" id="KW-0449">Lipoprotein</keyword>
<dbReference type="AlphaFoldDB" id="A0AAN9GCX4"/>
<dbReference type="EMBL" id="JBAMIC010000008">
    <property type="protein sequence ID" value="KAK7103697.1"/>
    <property type="molecule type" value="Genomic_DNA"/>
</dbReference>
<evidence type="ECO:0000313" key="14">
    <source>
        <dbReference type="Proteomes" id="UP001374579"/>
    </source>
</evidence>
<dbReference type="SMART" id="SM00174">
    <property type="entry name" value="RHO"/>
    <property type="match status" value="1"/>
</dbReference>
<dbReference type="PROSITE" id="PS51419">
    <property type="entry name" value="RAB"/>
    <property type="match status" value="1"/>
</dbReference>
<comment type="subcellular location">
    <subcellularLocation>
        <location evidence="2">Cell membrane</location>
        <topology evidence="2">Lipid-anchor</topology>
        <orientation evidence="2">Cytoplasmic side</orientation>
    </subcellularLocation>
</comment>
<dbReference type="InterPro" id="IPR005225">
    <property type="entry name" value="Small_GTP-bd"/>
</dbReference>
<dbReference type="GO" id="GO:0005886">
    <property type="term" value="C:plasma membrane"/>
    <property type="evidence" value="ECO:0007669"/>
    <property type="project" value="UniProtKB-SubCell"/>
</dbReference>
<feature type="compositionally biased region" description="Low complexity" evidence="12">
    <location>
        <begin position="233"/>
        <end position="254"/>
    </location>
</feature>
<organism evidence="13 14">
    <name type="scientific">Littorina saxatilis</name>
    <dbReference type="NCBI Taxonomy" id="31220"/>
    <lineage>
        <taxon>Eukaryota</taxon>
        <taxon>Metazoa</taxon>
        <taxon>Spiralia</taxon>
        <taxon>Lophotrochozoa</taxon>
        <taxon>Mollusca</taxon>
        <taxon>Gastropoda</taxon>
        <taxon>Caenogastropoda</taxon>
        <taxon>Littorinimorpha</taxon>
        <taxon>Littorinoidea</taxon>
        <taxon>Littorinidae</taxon>
        <taxon>Littorina</taxon>
    </lineage>
</organism>
<dbReference type="GO" id="GO:0022603">
    <property type="term" value="P:regulation of anatomical structure morphogenesis"/>
    <property type="evidence" value="ECO:0007669"/>
    <property type="project" value="UniProtKB-ARBA"/>
</dbReference>
<dbReference type="GO" id="GO:0046872">
    <property type="term" value="F:metal ion binding"/>
    <property type="evidence" value="ECO:0007669"/>
    <property type="project" value="UniProtKB-KW"/>
</dbReference>
<evidence type="ECO:0000256" key="6">
    <source>
        <dbReference type="ARBA" id="ARBA00022741"/>
    </source>
</evidence>
<name>A0AAN9GCX4_9CAEN</name>
<keyword evidence="10" id="KW-0564">Palmitate</keyword>
<dbReference type="GO" id="GO:0005525">
    <property type="term" value="F:GTP binding"/>
    <property type="evidence" value="ECO:0007669"/>
    <property type="project" value="UniProtKB-KW"/>
</dbReference>
<dbReference type="Pfam" id="PF00071">
    <property type="entry name" value="Ras"/>
    <property type="match status" value="1"/>
</dbReference>
<evidence type="ECO:0000256" key="12">
    <source>
        <dbReference type="SAM" id="MobiDB-lite"/>
    </source>
</evidence>
<accession>A0AAN9GCX4</accession>
<evidence type="ECO:0008006" key="15">
    <source>
        <dbReference type="Google" id="ProtNLM"/>
    </source>
</evidence>
<keyword evidence="5" id="KW-0479">Metal-binding</keyword>
<keyword evidence="9" id="KW-0472">Membrane</keyword>
<dbReference type="SMART" id="SM00173">
    <property type="entry name" value="RAS"/>
    <property type="match status" value="1"/>
</dbReference>
<dbReference type="PRINTS" id="PR00449">
    <property type="entry name" value="RASTRNSFRMNG"/>
</dbReference>
<evidence type="ECO:0000256" key="10">
    <source>
        <dbReference type="ARBA" id="ARBA00023139"/>
    </source>
</evidence>
<keyword evidence="7" id="KW-0460">Magnesium</keyword>